<protein>
    <submittedName>
        <fullName evidence="1">Uncharacterized protein</fullName>
    </submittedName>
</protein>
<dbReference type="Proteomes" id="UP000270094">
    <property type="component" value="Unassembled WGS sequence"/>
</dbReference>
<dbReference type="AlphaFoldDB" id="A0A3P7IWL2"/>
<evidence type="ECO:0000313" key="1">
    <source>
        <dbReference type="EMBL" id="VDM68627.1"/>
    </source>
</evidence>
<proteinExistence type="predicted"/>
<keyword evidence="2" id="KW-1185">Reference proteome</keyword>
<dbReference type="EMBL" id="UYYB01009457">
    <property type="protein sequence ID" value="VDM68627.1"/>
    <property type="molecule type" value="Genomic_DNA"/>
</dbReference>
<sequence>MEPDLTVNLHKDSRLLTVSQGTSVIEQIPLSAPSPTVM</sequence>
<gene>
    <name evidence="1" type="ORF">SVUK_LOCUS3625</name>
</gene>
<evidence type="ECO:0000313" key="2">
    <source>
        <dbReference type="Proteomes" id="UP000270094"/>
    </source>
</evidence>
<organism evidence="1 2">
    <name type="scientific">Strongylus vulgaris</name>
    <name type="common">Blood worm</name>
    <dbReference type="NCBI Taxonomy" id="40348"/>
    <lineage>
        <taxon>Eukaryota</taxon>
        <taxon>Metazoa</taxon>
        <taxon>Ecdysozoa</taxon>
        <taxon>Nematoda</taxon>
        <taxon>Chromadorea</taxon>
        <taxon>Rhabditida</taxon>
        <taxon>Rhabditina</taxon>
        <taxon>Rhabditomorpha</taxon>
        <taxon>Strongyloidea</taxon>
        <taxon>Strongylidae</taxon>
        <taxon>Strongylus</taxon>
    </lineage>
</organism>
<accession>A0A3P7IWL2</accession>
<name>A0A3P7IWL2_STRVU</name>
<reference evidence="1 2" key="1">
    <citation type="submission" date="2018-11" db="EMBL/GenBank/DDBJ databases">
        <authorList>
            <consortium name="Pathogen Informatics"/>
        </authorList>
    </citation>
    <scope>NUCLEOTIDE SEQUENCE [LARGE SCALE GENOMIC DNA]</scope>
</reference>